<evidence type="ECO:0000313" key="2">
    <source>
        <dbReference type="EMBL" id="RXR21589.1"/>
    </source>
</evidence>
<gene>
    <name evidence="2" type="ORF">EQG61_11295</name>
</gene>
<keyword evidence="1" id="KW-0812">Transmembrane</keyword>
<feature type="transmembrane region" description="Helical" evidence="1">
    <location>
        <begin position="9"/>
        <end position="30"/>
    </location>
</feature>
<keyword evidence="1" id="KW-0472">Membrane</keyword>
<protein>
    <submittedName>
        <fullName evidence="2">Uncharacterized protein</fullName>
    </submittedName>
</protein>
<comment type="caution">
    <text evidence="2">The sequence shown here is derived from an EMBL/GenBank/DDBJ whole genome shotgun (WGS) entry which is preliminary data.</text>
</comment>
<proteinExistence type="predicted"/>
<name>A0A4Q1K7Q0_9FLAO</name>
<sequence length="123" mass="14038">MKHFYHQTFLFWIITKFLLAIAGLGSMYSLFTLETGIQSFEFIANLVILMYCMLLGYSGYSDIRSLKPNPSIRTLTGAISVIIGMAIIALIVLNITRNGFVAFLLALWLFLLGIYEWMQVERN</sequence>
<dbReference type="Proteomes" id="UP000289857">
    <property type="component" value="Unassembled WGS sequence"/>
</dbReference>
<keyword evidence="1" id="KW-1133">Transmembrane helix</keyword>
<evidence type="ECO:0000313" key="3">
    <source>
        <dbReference type="Proteomes" id="UP000289857"/>
    </source>
</evidence>
<dbReference type="AlphaFoldDB" id="A0A4Q1K7Q0"/>
<feature type="transmembrane region" description="Helical" evidence="1">
    <location>
        <begin position="42"/>
        <end position="60"/>
    </location>
</feature>
<dbReference type="RefSeq" id="WP_129462049.1">
    <property type="nucleotide sequence ID" value="NZ_SBKN01000007.1"/>
</dbReference>
<dbReference type="OrthoDB" id="1366754at2"/>
<feature type="transmembrane region" description="Helical" evidence="1">
    <location>
        <begin position="99"/>
        <end position="118"/>
    </location>
</feature>
<accession>A0A4Q1K7Q0</accession>
<feature type="transmembrane region" description="Helical" evidence="1">
    <location>
        <begin position="72"/>
        <end position="93"/>
    </location>
</feature>
<evidence type="ECO:0000256" key="1">
    <source>
        <dbReference type="SAM" id="Phobius"/>
    </source>
</evidence>
<dbReference type="EMBL" id="SBKN01000007">
    <property type="protein sequence ID" value="RXR21589.1"/>
    <property type="molecule type" value="Genomic_DNA"/>
</dbReference>
<organism evidence="2 3">
    <name type="scientific">Flavobacterium stagni</name>
    <dbReference type="NCBI Taxonomy" id="2506421"/>
    <lineage>
        <taxon>Bacteria</taxon>
        <taxon>Pseudomonadati</taxon>
        <taxon>Bacteroidota</taxon>
        <taxon>Flavobacteriia</taxon>
        <taxon>Flavobacteriales</taxon>
        <taxon>Flavobacteriaceae</taxon>
        <taxon>Flavobacterium</taxon>
    </lineage>
</organism>
<keyword evidence="3" id="KW-1185">Reference proteome</keyword>
<reference evidence="3" key="1">
    <citation type="submission" date="2019-01" db="EMBL/GenBank/DDBJ databases">
        <title>Cytophagaceae bacterium strain CAR-16.</title>
        <authorList>
            <person name="Chen W.-M."/>
        </authorList>
    </citation>
    <scope>NUCLEOTIDE SEQUENCE [LARGE SCALE GENOMIC DNA]</scope>
    <source>
        <strain evidence="3">WWJ-16</strain>
    </source>
</reference>